<dbReference type="EC" id="1.3.1.74" evidence="3"/>
<organism evidence="3">
    <name type="scientific">Opuntia streptacantha</name>
    <name type="common">Prickly pear cactus</name>
    <name type="synonym">Opuntia cardona</name>
    <dbReference type="NCBI Taxonomy" id="393608"/>
    <lineage>
        <taxon>Eukaryota</taxon>
        <taxon>Viridiplantae</taxon>
        <taxon>Streptophyta</taxon>
        <taxon>Embryophyta</taxon>
        <taxon>Tracheophyta</taxon>
        <taxon>Spermatophyta</taxon>
        <taxon>Magnoliopsida</taxon>
        <taxon>eudicotyledons</taxon>
        <taxon>Gunneridae</taxon>
        <taxon>Pentapetalae</taxon>
        <taxon>Caryophyllales</taxon>
        <taxon>Cactineae</taxon>
        <taxon>Cactaceae</taxon>
        <taxon>Opuntioideae</taxon>
        <taxon>Opuntia</taxon>
    </lineage>
</organism>
<evidence type="ECO:0000313" key="3">
    <source>
        <dbReference type="EMBL" id="MBA4644216.1"/>
    </source>
</evidence>
<dbReference type="SUPFAM" id="SSF52743">
    <property type="entry name" value="Subtilisin-like"/>
    <property type="match status" value="1"/>
</dbReference>
<reference evidence="3" key="1">
    <citation type="journal article" date="2013" name="J. Plant Res.">
        <title>Effect of fungi and light on seed germination of three Opuntia species from semiarid lands of central Mexico.</title>
        <authorList>
            <person name="Delgado-Sanchez P."/>
            <person name="Jimenez-Bremont J.F."/>
            <person name="Guerrero-Gonzalez Mde L."/>
            <person name="Flores J."/>
        </authorList>
    </citation>
    <scope>NUCLEOTIDE SEQUENCE</scope>
    <source>
        <tissue evidence="3">Cladode</tissue>
    </source>
</reference>
<dbReference type="AlphaFoldDB" id="A0A7C8ZJ45"/>
<keyword evidence="3" id="KW-0560">Oxidoreductase</keyword>
<accession>A0A7C8ZJ45</accession>
<proteinExistence type="inferred from homology"/>
<reference evidence="3" key="2">
    <citation type="submission" date="2020-07" db="EMBL/GenBank/DDBJ databases">
        <authorList>
            <person name="Vera ALvarez R."/>
            <person name="Arias-Moreno D.M."/>
            <person name="Jimenez-Jacinto V."/>
            <person name="Jimenez-Bremont J.F."/>
            <person name="Swaminathan K."/>
            <person name="Moose S.P."/>
            <person name="Guerrero-Gonzalez M.L."/>
            <person name="Marino-Ramirez L."/>
            <person name="Landsman D."/>
            <person name="Rodriguez-Kessler M."/>
            <person name="Delgado-Sanchez P."/>
        </authorList>
    </citation>
    <scope>NUCLEOTIDE SEQUENCE</scope>
    <source>
        <tissue evidence="3">Cladode</tissue>
    </source>
</reference>
<dbReference type="EMBL" id="GISG01137363">
    <property type="protein sequence ID" value="MBA4644216.1"/>
    <property type="molecule type" value="Transcribed_RNA"/>
</dbReference>
<dbReference type="PANTHER" id="PTHR10795">
    <property type="entry name" value="PROPROTEIN CONVERTASE SUBTILISIN/KEXIN"/>
    <property type="match status" value="1"/>
</dbReference>
<comment type="similarity">
    <text evidence="1">Belongs to the peptidase S8 family.</text>
</comment>
<keyword evidence="2" id="KW-0732">Signal</keyword>
<sequence length="103" mass="11708">MHRPHTTRSWQFVGLDLEDDQIKSHQLHMQDSEDLLTTANYGQDVIIGLLDTGFWPESKSFNDEGMEPIPKSWKGICQEGDSFNSSHCNKSVSTTILFYFLAG</sequence>
<evidence type="ECO:0000256" key="1">
    <source>
        <dbReference type="ARBA" id="ARBA00011073"/>
    </source>
</evidence>
<dbReference type="GO" id="GO:0006508">
    <property type="term" value="P:proteolysis"/>
    <property type="evidence" value="ECO:0007669"/>
    <property type="project" value="InterPro"/>
</dbReference>
<evidence type="ECO:0000256" key="2">
    <source>
        <dbReference type="ARBA" id="ARBA00022729"/>
    </source>
</evidence>
<dbReference type="GO" id="GO:0032440">
    <property type="term" value="F:2-alkenal reductase [NAD(P)H] activity"/>
    <property type="evidence" value="ECO:0007669"/>
    <property type="project" value="UniProtKB-EC"/>
</dbReference>
<dbReference type="InterPro" id="IPR036852">
    <property type="entry name" value="Peptidase_S8/S53_dom_sf"/>
</dbReference>
<dbReference type="GO" id="GO:0004252">
    <property type="term" value="F:serine-type endopeptidase activity"/>
    <property type="evidence" value="ECO:0007669"/>
    <property type="project" value="InterPro"/>
</dbReference>
<name>A0A7C8ZJ45_OPUST</name>
<dbReference type="InterPro" id="IPR045051">
    <property type="entry name" value="SBT"/>
</dbReference>
<protein>
    <submittedName>
        <fullName evidence="3">2-alkenal reductase (NAD(P)(+))</fullName>
        <ecNumber evidence="3">1.3.1.74</ecNumber>
    </submittedName>
</protein>
<dbReference type="Gene3D" id="3.40.50.200">
    <property type="entry name" value="Peptidase S8/S53 domain"/>
    <property type="match status" value="1"/>
</dbReference>